<gene>
    <name evidence="5" type="ORF">DPMN_013411</name>
</gene>
<dbReference type="PROSITE" id="PS50853">
    <property type="entry name" value="FN3"/>
    <property type="match status" value="2"/>
</dbReference>
<name>A0A9D4N486_DREPO</name>
<feature type="domain" description="Fibronectin type-III" evidence="4">
    <location>
        <begin position="332"/>
        <end position="433"/>
    </location>
</feature>
<keyword evidence="3" id="KW-0732">Signal</keyword>
<reference evidence="5" key="1">
    <citation type="journal article" date="2019" name="bioRxiv">
        <title>The Genome of the Zebra Mussel, Dreissena polymorpha: A Resource for Invasive Species Research.</title>
        <authorList>
            <person name="McCartney M.A."/>
            <person name="Auch B."/>
            <person name="Kono T."/>
            <person name="Mallez S."/>
            <person name="Zhang Y."/>
            <person name="Obille A."/>
            <person name="Becker A."/>
            <person name="Abrahante J.E."/>
            <person name="Garbe J."/>
            <person name="Badalamenti J.P."/>
            <person name="Herman A."/>
            <person name="Mangelson H."/>
            <person name="Liachko I."/>
            <person name="Sullivan S."/>
            <person name="Sone E.D."/>
            <person name="Koren S."/>
            <person name="Silverstein K.A.T."/>
            <person name="Beckman K.B."/>
            <person name="Gohl D.M."/>
        </authorList>
    </citation>
    <scope>NUCLEOTIDE SEQUENCE</scope>
    <source>
        <strain evidence="5">Duluth1</strain>
        <tissue evidence="5">Whole animal</tissue>
    </source>
</reference>
<dbReference type="AlphaFoldDB" id="A0A9D4N486"/>
<evidence type="ECO:0000313" key="5">
    <source>
        <dbReference type="EMBL" id="KAH3889357.1"/>
    </source>
</evidence>
<keyword evidence="2" id="KW-1133">Transmembrane helix</keyword>
<protein>
    <recommendedName>
        <fullName evidence="4">Fibronectin type-III domain-containing protein</fullName>
    </recommendedName>
</protein>
<comment type="caution">
    <text evidence="5">The sequence shown here is derived from an EMBL/GenBank/DDBJ whole genome shotgun (WGS) entry which is preliminary data.</text>
</comment>
<dbReference type="Pfam" id="PF00041">
    <property type="entry name" value="fn3"/>
    <property type="match status" value="1"/>
</dbReference>
<dbReference type="Proteomes" id="UP000828390">
    <property type="component" value="Unassembled WGS sequence"/>
</dbReference>
<dbReference type="CDD" id="cd00063">
    <property type="entry name" value="FN3"/>
    <property type="match status" value="1"/>
</dbReference>
<organism evidence="5 6">
    <name type="scientific">Dreissena polymorpha</name>
    <name type="common">Zebra mussel</name>
    <name type="synonym">Mytilus polymorpha</name>
    <dbReference type="NCBI Taxonomy" id="45954"/>
    <lineage>
        <taxon>Eukaryota</taxon>
        <taxon>Metazoa</taxon>
        <taxon>Spiralia</taxon>
        <taxon>Lophotrochozoa</taxon>
        <taxon>Mollusca</taxon>
        <taxon>Bivalvia</taxon>
        <taxon>Autobranchia</taxon>
        <taxon>Heteroconchia</taxon>
        <taxon>Euheterodonta</taxon>
        <taxon>Imparidentia</taxon>
        <taxon>Neoheterodontei</taxon>
        <taxon>Myida</taxon>
        <taxon>Dreissenoidea</taxon>
        <taxon>Dreissenidae</taxon>
        <taxon>Dreissena</taxon>
    </lineage>
</organism>
<keyword evidence="2" id="KW-0812">Transmembrane</keyword>
<feature type="signal peptide" evidence="3">
    <location>
        <begin position="1"/>
        <end position="22"/>
    </location>
</feature>
<dbReference type="InterPro" id="IPR013783">
    <property type="entry name" value="Ig-like_fold"/>
</dbReference>
<dbReference type="CDD" id="cd12087">
    <property type="entry name" value="TM_EGFR-like"/>
    <property type="match status" value="1"/>
</dbReference>
<evidence type="ECO:0000256" key="1">
    <source>
        <dbReference type="SAM" id="MobiDB-lite"/>
    </source>
</evidence>
<accession>A0A9D4N486</accession>
<dbReference type="InterPro" id="IPR003961">
    <property type="entry name" value="FN3_dom"/>
</dbReference>
<evidence type="ECO:0000256" key="3">
    <source>
        <dbReference type="SAM" id="SignalP"/>
    </source>
</evidence>
<feature type="region of interest" description="Disordered" evidence="1">
    <location>
        <begin position="742"/>
        <end position="761"/>
    </location>
</feature>
<dbReference type="InterPro" id="IPR036116">
    <property type="entry name" value="FN3_sf"/>
</dbReference>
<keyword evidence="2" id="KW-0472">Membrane</keyword>
<dbReference type="Gene3D" id="2.60.40.10">
    <property type="entry name" value="Immunoglobulins"/>
    <property type="match status" value="3"/>
</dbReference>
<dbReference type="OrthoDB" id="6161824at2759"/>
<dbReference type="SMART" id="SM00060">
    <property type="entry name" value="FN3"/>
    <property type="match status" value="3"/>
</dbReference>
<sequence length="1019" mass="112822">MITLQIVFGFTVAVLMASMADSMVQELMNPATPGACVADDLNITCNYTGNQPKPRLVFKSDPERSHWTQTDEIVATFHLSNISAYDNYVNIFCCVESCVPFAPFRQPAILRVYSQPIPLQNFSCEVYNYHEHMSCTWYLGQKYLSTPPGIECNFRLPNNSGSWTNCNQRIIWKFQDNFITVVLRSTADGDFSMKQVDFKMTVVSQCGKNVSEVYQVHTKNIVRPAPAKDLSTVVINSTCIELGYTQTVYLNYSLKYTLTVSSRWNDTKVFTGVSKQAINKQLVCYLHPYTEYTMTVQLQPEHGGLFSSPGTISSITLQSVPSSGPLLIRGGYLWNPQDCIRGRHRDLTVYWQEIPDSHKNGDIIYFTASLTPLNGGDVLTESDVASKVRQKSFLGQRVRCDTAYTVTVAAYTNIGSSPVNYTIQVSKFSTDLPQPEFWTGIVNQTNVVNETQMVAIHWPQVSSEVKQKLQVQSFTVCYCRKSIGNCQNDVPVRCSSANVSENSVNLTVSFPEDYLYGVSMTTPLGDSGLMWQSCLYLENAEPTKAPLNVNARTGSGDNTIIVLWSPLPCESGQPYIESYTIQYCPVEKSDIPCSGLCNELSVIGTASSHNIKELIEDQTYCFTVMGVTTDGSQGPASKPAFAVARNNDLKPGTIAGIVIGGLFMLIINGSVIFLVFRNCQQRMTLWKRKKMDITITEMKTTGNFNTIFVISGEKSEEYVSSNSDVEEYESNNKNMRDLERQVSKDSGVEDPASTPPHDQGFCNNAKQELKIVHEGAEFQRETGIIGHNATTTQSWSSGVTDLKQPALKSDHFVNPSSAHIGSYAPVPTLESTDDCDSGGLQKRNIHNLKLHVDGGSIFHQASDPSIPFADYVFAINEETTPHITSESPHLVKLQTVPIPIAFKTQADKRPDSLIQENDALNSVLESSTTASKLSLCHFSNTEPVESYYMKADVGLTEVSSLADGCVTFGTDVKQEDTQPNNMSNQIINKPGLTNYVSTDRHDNDSRPYVVAGHIPLTKV</sequence>
<keyword evidence="6" id="KW-1185">Reference proteome</keyword>
<feature type="chain" id="PRO_5038362533" description="Fibronectin type-III domain-containing protein" evidence="3">
    <location>
        <begin position="23"/>
        <end position="1019"/>
    </location>
</feature>
<evidence type="ECO:0000259" key="4">
    <source>
        <dbReference type="PROSITE" id="PS50853"/>
    </source>
</evidence>
<dbReference type="EMBL" id="JAIWYP010000001">
    <property type="protein sequence ID" value="KAH3889357.1"/>
    <property type="molecule type" value="Genomic_DNA"/>
</dbReference>
<evidence type="ECO:0000256" key="2">
    <source>
        <dbReference type="SAM" id="Phobius"/>
    </source>
</evidence>
<reference evidence="5" key="2">
    <citation type="submission" date="2020-11" db="EMBL/GenBank/DDBJ databases">
        <authorList>
            <person name="McCartney M.A."/>
            <person name="Auch B."/>
            <person name="Kono T."/>
            <person name="Mallez S."/>
            <person name="Becker A."/>
            <person name="Gohl D.M."/>
            <person name="Silverstein K.A.T."/>
            <person name="Koren S."/>
            <person name="Bechman K.B."/>
            <person name="Herman A."/>
            <person name="Abrahante J.E."/>
            <person name="Garbe J."/>
        </authorList>
    </citation>
    <scope>NUCLEOTIDE SEQUENCE</scope>
    <source>
        <strain evidence="5">Duluth1</strain>
        <tissue evidence="5">Whole animal</tissue>
    </source>
</reference>
<evidence type="ECO:0000313" key="6">
    <source>
        <dbReference type="Proteomes" id="UP000828390"/>
    </source>
</evidence>
<proteinExistence type="predicted"/>
<dbReference type="SUPFAM" id="SSF49265">
    <property type="entry name" value="Fibronectin type III"/>
    <property type="match status" value="2"/>
</dbReference>
<feature type="domain" description="Fibronectin type-III" evidence="4">
    <location>
        <begin position="545"/>
        <end position="647"/>
    </location>
</feature>
<feature type="transmembrane region" description="Helical" evidence="2">
    <location>
        <begin position="654"/>
        <end position="676"/>
    </location>
</feature>